<organism evidence="1 2">
    <name type="scientific">Rhodococcus erythropolis (strain PR4 / NBRC 100887)</name>
    <dbReference type="NCBI Taxonomy" id="234621"/>
    <lineage>
        <taxon>Bacteria</taxon>
        <taxon>Bacillati</taxon>
        <taxon>Actinomycetota</taxon>
        <taxon>Actinomycetes</taxon>
        <taxon>Mycobacteriales</taxon>
        <taxon>Nocardiaceae</taxon>
        <taxon>Rhodococcus</taxon>
        <taxon>Rhodococcus erythropolis group</taxon>
    </lineage>
</organism>
<reference evidence="1 2" key="2">
    <citation type="journal article" date="2006" name="Environ. Microbiol.">
        <title>Sequence analysis of three plasmids harboured in Rhodococcus erythropolis strain PR4.</title>
        <authorList>
            <person name="Sekine M."/>
            <person name="Tanikawa S."/>
            <person name="Omata S."/>
            <person name="Saito M."/>
            <person name="Fujisawa T."/>
            <person name="Tsukatani N."/>
            <person name="Tajima T."/>
            <person name="Sekigawa T."/>
            <person name="Kosugi H."/>
            <person name="Matsuo Y."/>
            <person name="Nishiko R."/>
            <person name="Imamura K."/>
            <person name="Ito M."/>
            <person name="Narita H."/>
            <person name="Tago S."/>
            <person name="Fujita N."/>
            <person name="Harayama S."/>
        </authorList>
    </citation>
    <scope>NUCLEOTIDE SEQUENCE [LARGE SCALE GENOMIC DNA]</scope>
    <source>
        <strain evidence="2">PR4 / NBRC 100887</strain>
    </source>
</reference>
<dbReference type="Proteomes" id="UP000002204">
    <property type="component" value="Chromosome"/>
</dbReference>
<dbReference type="HOGENOM" id="CLU_2411210_0_0_11"/>
<dbReference type="EMBL" id="AP008957">
    <property type="protein sequence ID" value="BAH33191.1"/>
    <property type="molecule type" value="Genomic_DNA"/>
</dbReference>
<name>C0ZXV6_RHOE4</name>
<evidence type="ECO:0000313" key="1">
    <source>
        <dbReference type="EMBL" id="BAH33191.1"/>
    </source>
</evidence>
<accession>C0ZXV6</accession>
<sequence>MSGRHTKTAIVTVGVLTIAVVASTGTALAARYIELPWTNTIYQVSSRENQGKTPTVSMFDHDGNKCYVVTGAQEENYRADGDHVGISCVRSN</sequence>
<reference evidence="2" key="1">
    <citation type="submission" date="2005-03" db="EMBL/GenBank/DDBJ databases">
        <title>Comparison of the complete genome sequences of Rhodococcus erythropolis PR4 and Rhodococcus opacus B4.</title>
        <authorList>
            <person name="Takarada H."/>
            <person name="Sekine M."/>
            <person name="Hosoyama A."/>
            <person name="Yamada R."/>
            <person name="Fujisawa T."/>
            <person name="Omata S."/>
            <person name="Shimizu A."/>
            <person name="Tsukatani N."/>
            <person name="Tanikawa S."/>
            <person name="Fujita N."/>
            <person name="Harayama S."/>
        </authorList>
    </citation>
    <scope>NUCLEOTIDE SEQUENCE [LARGE SCALE GENOMIC DNA]</scope>
    <source>
        <strain evidence="2">PR4 / NBRC 100887</strain>
    </source>
</reference>
<protein>
    <submittedName>
        <fullName evidence="1">Uncharacterized protein</fullName>
    </submittedName>
</protein>
<dbReference type="AlphaFoldDB" id="C0ZXV6"/>
<dbReference type="KEGG" id="rer:RER_24830"/>
<gene>
    <name evidence="1" type="ordered locus">RER_24830</name>
</gene>
<dbReference type="RefSeq" id="WP_020907315.1">
    <property type="nucleotide sequence ID" value="NC_012490.1"/>
</dbReference>
<evidence type="ECO:0000313" key="2">
    <source>
        <dbReference type="Proteomes" id="UP000002204"/>
    </source>
</evidence>
<proteinExistence type="predicted"/>